<dbReference type="EMBL" id="VIKR01000002">
    <property type="protein sequence ID" value="TQV75001.1"/>
    <property type="molecule type" value="Genomic_DNA"/>
</dbReference>
<evidence type="ECO:0000313" key="10">
    <source>
        <dbReference type="Proteomes" id="UP000317839"/>
    </source>
</evidence>
<protein>
    <submittedName>
        <fullName evidence="9">CDP-diacylglycerol--serine O-phosphatidyltransferase</fullName>
        <ecNumber evidence="9">2.7.8.8</ecNumber>
    </submittedName>
</protein>
<dbReference type="Proteomes" id="UP000317839">
    <property type="component" value="Unassembled WGS sequence"/>
</dbReference>
<dbReference type="SUPFAM" id="SSF56024">
    <property type="entry name" value="Phospholipase D/nuclease"/>
    <property type="match status" value="2"/>
</dbReference>
<keyword evidence="3 9" id="KW-0808">Transferase</keyword>
<evidence type="ECO:0000256" key="2">
    <source>
        <dbReference type="ARBA" id="ARBA00022516"/>
    </source>
</evidence>
<dbReference type="RefSeq" id="WP_142941619.1">
    <property type="nucleotide sequence ID" value="NZ_VIKR01000002.1"/>
</dbReference>
<dbReference type="Gene3D" id="3.30.870.10">
    <property type="entry name" value="Endonuclease Chain A"/>
    <property type="match status" value="2"/>
</dbReference>
<dbReference type="InterPro" id="IPR016270">
    <property type="entry name" value="PGS1"/>
</dbReference>
<comment type="similarity">
    <text evidence="1">Belongs to the CDP-alcohol phosphatidyltransferase class-II family.</text>
</comment>
<gene>
    <name evidence="9" type="primary">pssA</name>
    <name evidence="9" type="ORF">FLL45_08650</name>
</gene>
<dbReference type="SMART" id="SM00155">
    <property type="entry name" value="PLDc"/>
    <property type="match status" value="2"/>
</dbReference>
<keyword evidence="7" id="KW-1208">Phospholipid metabolism</keyword>
<evidence type="ECO:0000256" key="1">
    <source>
        <dbReference type="ARBA" id="ARBA00010682"/>
    </source>
</evidence>
<dbReference type="GO" id="GO:0005829">
    <property type="term" value="C:cytosol"/>
    <property type="evidence" value="ECO:0007669"/>
    <property type="project" value="TreeGrafter"/>
</dbReference>
<dbReference type="GO" id="GO:0032049">
    <property type="term" value="P:cardiolipin biosynthetic process"/>
    <property type="evidence" value="ECO:0007669"/>
    <property type="project" value="InterPro"/>
</dbReference>
<evidence type="ECO:0000256" key="6">
    <source>
        <dbReference type="ARBA" id="ARBA00023209"/>
    </source>
</evidence>
<reference evidence="9 10" key="1">
    <citation type="submission" date="2019-06" db="EMBL/GenBank/DDBJ databases">
        <title>Draft genome of Aliikangiella marina GYP-15.</title>
        <authorList>
            <person name="Wang G."/>
        </authorList>
    </citation>
    <scope>NUCLEOTIDE SEQUENCE [LARGE SCALE GENOMIC DNA]</scope>
    <source>
        <strain evidence="9 10">GYP-15</strain>
    </source>
</reference>
<dbReference type="Pfam" id="PF13091">
    <property type="entry name" value="PLDc_2"/>
    <property type="match status" value="1"/>
</dbReference>
<evidence type="ECO:0000256" key="3">
    <source>
        <dbReference type="ARBA" id="ARBA00022679"/>
    </source>
</evidence>
<dbReference type="PIRSF" id="PIRSF000850">
    <property type="entry name" value="Phospholipase_D_PSS"/>
    <property type="match status" value="1"/>
</dbReference>
<dbReference type="GO" id="GO:0008444">
    <property type="term" value="F:CDP-diacylglycerol-glycerol-3-phosphate 3-phosphatidyltransferase activity"/>
    <property type="evidence" value="ECO:0007669"/>
    <property type="project" value="InterPro"/>
</dbReference>
<evidence type="ECO:0000313" key="9">
    <source>
        <dbReference type="EMBL" id="TQV75001.1"/>
    </source>
</evidence>
<sequence length="451" mass="52377">MKFRRTRPSFIDTLESFPVDADNVSIIEETKAFREKLISLIRSATNRIYITALYLQDDESGQEILTEIYQAKQKNPSLDVKIFVDYLRAQRGLMGYPESIGNVRLYREYAEKYEHQIEILGVPVKTREVLGVLHLKGFVFDDVLLYSGASLNNIYLQQGERYRYDRYHVFADKTLCDSFVKFLQRFIVKASAVKQLTIDNLPQKKQIKPSIKQLKKQLQVGEYTFQSQALTSTEKQVKVTPLLGFGGRKNRLNRAIVEMIRLAQEQVTIYTPYFNLPNKINKVVRKILKQGKRVNIVIGDKTANDFYIPPDQEFNKIGIVPYVYETNLRAFAKRNQRYIDAGLLNLFLWKHADNSFHLKGISVDDNTYLVTGHNLNPRACRLDLENGILIQDPQHLLQAKFKSEYEKILTHTKRISHFEDVETIKDYPEAASKLMRSVKRAKLDSILNRLL</sequence>
<keyword evidence="5" id="KW-0443">Lipid metabolism</keyword>
<keyword evidence="10" id="KW-1185">Reference proteome</keyword>
<dbReference type="EC" id="2.7.8.8" evidence="9"/>
<name>A0A545TCT2_9GAMM</name>
<feature type="domain" description="PLD phosphodiesterase" evidence="8">
    <location>
        <begin position="352"/>
        <end position="379"/>
    </location>
</feature>
<evidence type="ECO:0000256" key="4">
    <source>
        <dbReference type="ARBA" id="ARBA00022737"/>
    </source>
</evidence>
<dbReference type="InterPro" id="IPR025202">
    <property type="entry name" value="PLD-like_dom"/>
</dbReference>
<dbReference type="InterPro" id="IPR001736">
    <property type="entry name" value="PLipase_D/transphosphatidylase"/>
</dbReference>
<dbReference type="PANTHER" id="PTHR12586">
    <property type="entry name" value="CDP-DIACYLGLYCEROL--SERINE O-PHOSPHATIDYLTRANSFERASE"/>
    <property type="match status" value="1"/>
</dbReference>
<dbReference type="AlphaFoldDB" id="A0A545TCT2"/>
<organism evidence="9 10">
    <name type="scientific">Aliikangiella marina</name>
    <dbReference type="NCBI Taxonomy" id="1712262"/>
    <lineage>
        <taxon>Bacteria</taxon>
        <taxon>Pseudomonadati</taxon>
        <taxon>Pseudomonadota</taxon>
        <taxon>Gammaproteobacteria</taxon>
        <taxon>Oceanospirillales</taxon>
        <taxon>Pleioneaceae</taxon>
        <taxon>Aliikangiella</taxon>
    </lineage>
</organism>
<accession>A0A545TCT2</accession>
<comment type="caution">
    <text evidence="9">The sequence shown here is derived from an EMBL/GenBank/DDBJ whole genome shotgun (WGS) entry which is preliminary data.</text>
</comment>
<keyword evidence="2" id="KW-0444">Lipid biosynthesis</keyword>
<evidence type="ECO:0000256" key="7">
    <source>
        <dbReference type="ARBA" id="ARBA00023264"/>
    </source>
</evidence>
<dbReference type="PROSITE" id="PS50035">
    <property type="entry name" value="PLD"/>
    <property type="match status" value="1"/>
</dbReference>
<dbReference type="GO" id="GO:0003882">
    <property type="term" value="F:CDP-diacylglycerol-serine O-phosphatidyltransferase activity"/>
    <property type="evidence" value="ECO:0007669"/>
    <property type="project" value="UniProtKB-EC"/>
</dbReference>
<evidence type="ECO:0000259" key="8">
    <source>
        <dbReference type="PROSITE" id="PS50035"/>
    </source>
</evidence>
<evidence type="ECO:0000256" key="5">
    <source>
        <dbReference type="ARBA" id="ARBA00023098"/>
    </source>
</evidence>
<dbReference type="NCBIfam" id="NF006946">
    <property type="entry name" value="PRK09428.1"/>
    <property type="match status" value="1"/>
</dbReference>
<dbReference type="OrthoDB" id="8543662at2"/>
<keyword evidence="4" id="KW-0677">Repeat</keyword>
<proteinExistence type="inferred from homology"/>
<dbReference type="PANTHER" id="PTHR12586:SF1">
    <property type="entry name" value="CDP-DIACYLGLYCEROL--GLYCEROL-3-PHOSPHATE 3-PHOSPHATIDYLTRANSFERASE, MITOCHONDRIAL"/>
    <property type="match status" value="1"/>
</dbReference>
<keyword evidence="6" id="KW-0594">Phospholipid biosynthesis</keyword>